<evidence type="ECO:0000313" key="2">
    <source>
        <dbReference type="EMBL" id="TKW48901.1"/>
    </source>
</evidence>
<dbReference type="AlphaFoldDB" id="A0A4U6X0L5"/>
<reference evidence="2 3" key="1">
    <citation type="journal article" date="2019" name="PLoS ONE">
        <title>Comparative genome analysis indicates high evolutionary potential of pathogenicity genes in Colletotrichum tanaceti.</title>
        <authorList>
            <person name="Lelwala R.V."/>
            <person name="Korhonen P.K."/>
            <person name="Young N.D."/>
            <person name="Scott J.B."/>
            <person name="Ades P.A."/>
            <person name="Gasser R.B."/>
            <person name="Taylor P.W.J."/>
        </authorList>
    </citation>
    <scope>NUCLEOTIDE SEQUENCE [LARGE SCALE GENOMIC DNA]</scope>
    <source>
        <strain evidence="2">BRIP57314</strain>
    </source>
</reference>
<evidence type="ECO:0000256" key="1">
    <source>
        <dbReference type="SAM" id="MobiDB-lite"/>
    </source>
</evidence>
<accession>A0A4U6X0L5</accession>
<gene>
    <name evidence="2" type="ORF">CTA1_5757</name>
</gene>
<name>A0A4U6X0L5_9PEZI</name>
<protein>
    <submittedName>
        <fullName evidence="2">Uncharacterized protein</fullName>
    </submittedName>
</protein>
<sequence>MLLDFGTNMVRIPRDFAILSFSLKLRQIQEQAGRGFEAAPLTNIAKGRQASKIARNSPKKSMGSTNNASKTMPSREPACQGPVYSKHSVRRSPLSGRMDLDRGYHQACPVRARVTLDPRDEAVVRQAVYSLSVSPSVPLAHKQRAADTGGHMQPGGDNWHLCLASLVCPLMARQSRDCAQGAMKKTTVTRGGRRWWR</sequence>
<feature type="compositionally biased region" description="Polar residues" evidence="1">
    <location>
        <begin position="62"/>
        <end position="72"/>
    </location>
</feature>
<proteinExistence type="predicted"/>
<comment type="caution">
    <text evidence="2">The sequence shown here is derived from an EMBL/GenBank/DDBJ whole genome shotgun (WGS) entry which is preliminary data.</text>
</comment>
<evidence type="ECO:0000313" key="3">
    <source>
        <dbReference type="Proteomes" id="UP000310108"/>
    </source>
</evidence>
<feature type="region of interest" description="Disordered" evidence="1">
    <location>
        <begin position="47"/>
        <end position="100"/>
    </location>
</feature>
<dbReference type="EMBL" id="PJEX01000674">
    <property type="protein sequence ID" value="TKW48901.1"/>
    <property type="molecule type" value="Genomic_DNA"/>
</dbReference>
<organism evidence="2 3">
    <name type="scientific">Colletotrichum tanaceti</name>
    <dbReference type="NCBI Taxonomy" id="1306861"/>
    <lineage>
        <taxon>Eukaryota</taxon>
        <taxon>Fungi</taxon>
        <taxon>Dikarya</taxon>
        <taxon>Ascomycota</taxon>
        <taxon>Pezizomycotina</taxon>
        <taxon>Sordariomycetes</taxon>
        <taxon>Hypocreomycetidae</taxon>
        <taxon>Glomerellales</taxon>
        <taxon>Glomerellaceae</taxon>
        <taxon>Colletotrichum</taxon>
        <taxon>Colletotrichum destructivum species complex</taxon>
    </lineage>
</organism>
<keyword evidence="3" id="KW-1185">Reference proteome</keyword>
<dbReference type="Proteomes" id="UP000310108">
    <property type="component" value="Unassembled WGS sequence"/>
</dbReference>